<organism evidence="1 2">
    <name type="scientific">Populus alba</name>
    <name type="common">White poplar</name>
    <dbReference type="NCBI Taxonomy" id="43335"/>
    <lineage>
        <taxon>Eukaryota</taxon>
        <taxon>Viridiplantae</taxon>
        <taxon>Streptophyta</taxon>
        <taxon>Embryophyta</taxon>
        <taxon>Tracheophyta</taxon>
        <taxon>Spermatophyta</taxon>
        <taxon>Magnoliopsida</taxon>
        <taxon>eudicotyledons</taxon>
        <taxon>Gunneridae</taxon>
        <taxon>Pentapetalae</taxon>
        <taxon>rosids</taxon>
        <taxon>fabids</taxon>
        <taxon>Malpighiales</taxon>
        <taxon>Salicaceae</taxon>
        <taxon>Saliceae</taxon>
        <taxon>Populus</taxon>
    </lineage>
</organism>
<reference evidence="1 2" key="1">
    <citation type="journal article" date="2024" name="Plant Biotechnol. J.">
        <title>Genome and CRISPR/Cas9 system of a widespread forest tree (Populus alba) in the world.</title>
        <authorList>
            <person name="Liu Y.J."/>
            <person name="Jiang P.F."/>
            <person name="Han X.M."/>
            <person name="Li X.Y."/>
            <person name="Wang H.M."/>
            <person name="Wang Y.J."/>
            <person name="Wang X.X."/>
            <person name="Zeng Q.Y."/>
        </authorList>
    </citation>
    <scope>NUCLEOTIDE SEQUENCE [LARGE SCALE GENOMIC DNA]</scope>
    <source>
        <strain evidence="2">cv. PAL-ZL1</strain>
    </source>
</reference>
<name>A0ACC4BMG7_POPAL</name>
<sequence length="236" mass="25798">MYVSSFIGQLPHSSSGMSLSKWVLDSDASHHMSPNSLSLASVSPSSSIHVMIVDDTLMLLASVGFAIVPHLSLSNAYDLQSQKLIGTGHREKGLYILDELKVSVVATGVDLSPLHLSSFSSSFYLWCDFDEEYISNKFYELLALDGTTHQTSCVDTPEQNDVAETKYRHIVKTTHSFLLSALVPNLFWGEVVLTTVGTDTLLSSTPEAPFSSMVPPASSEIMELPLHQSINIPSYK</sequence>
<dbReference type="Proteomes" id="UP000309997">
    <property type="component" value="Unassembled WGS sequence"/>
</dbReference>
<evidence type="ECO:0000313" key="2">
    <source>
        <dbReference type="Proteomes" id="UP000309997"/>
    </source>
</evidence>
<proteinExistence type="predicted"/>
<comment type="caution">
    <text evidence="1">The sequence shown here is derived from an EMBL/GenBank/DDBJ whole genome shotgun (WGS) entry which is preliminary data.</text>
</comment>
<keyword evidence="2" id="KW-1185">Reference proteome</keyword>
<evidence type="ECO:0000313" key="1">
    <source>
        <dbReference type="EMBL" id="KAL3579764.1"/>
    </source>
</evidence>
<dbReference type="EMBL" id="RCHU02000009">
    <property type="protein sequence ID" value="KAL3579764.1"/>
    <property type="molecule type" value="Genomic_DNA"/>
</dbReference>
<protein>
    <submittedName>
        <fullName evidence="1">Uncharacterized protein</fullName>
    </submittedName>
</protein>
<gene>
    <name evidence="1" type="ORF">D5086_017599</name>
</gene>
<accession>A0ACC4BMG7</accession>